<dbReference type="InterPro" id="IPR043502">
    <property type="entry name" value="DNA/RNA_pol_sf"/>
</dbReference>
<dbReference type="Gene3D" id="3.30.1490.100">
    <property type="entry name" value="DNA polymerase, Y-family, little finger domain"/>
    <property type="match status" value="1"/>
</dbReference>
<evidence type="ECO:0000313" key="4">
    <source>
        <dbReference type="Proteomes" id="UP001596378"/>
    </source>
</evidence>
<dbReference type="CDD" id="cd03586">
    <property type="entry name" value="PolY_Pol_IV_kappa"/>
    <property type="match status" value="1"/>
</dbReference>
<dbReference type="NCBIfam" id="NF002848">
    <property type="entry name" value="PRK03103.1"/>
    <property type="match status" value="1"/>
</dbReference>
<dbReference type="InterPro" id="IPR050116">
    <property type="entry name" value="DNA_polymerase-Y"/>
</dbReference>
<name>A0ABW2FH83_9BACL</name>
<dbReference type="RefSeq" id="WP_378044045.1">
    <property type="nucleotide sequence ID" value="NZ_JBHMDN010000002.1"/>
</dbReference>
<dbReference type="Pfam" id="PF00817">
    <property type="entry name" value="IMS"/>
    <property type="match status" value="1"/>
</dbReference>
<comment type="similarity">
    <text evidence="1">Belongs to the DNA polymerase type-Y family.</text>
</comment>
<reference evidence="4" key="1">
    <citation type="journal article" date="2019" name="Int. J. Syst. Evol. Microbiol.">
        <title>The Global Catalogue of Microorganisms (GCM) 10K type strain sequencing project: providing services to taxonomists for standard genome sequencing and annotation.</title>
        <authorList>
            <consortium name="The Broad Institute Genomics Platform"/>
            <consortium name="The Broad Institute Genome Sequencing Center for Infectious Disease"/>
            <person name="Wu L."/>
            <person name="Ma J."/>
        </authorList>
    </citation>
    <scope>NUCLEOTIDE SEQUENCE [LARGE SCALE GENOMIC DNA]</scope>
    <source>
        <strain evidence="4">KCTC 12907</strain>
    </source>
</reference>
<evidence type="ECO:0000313" key="3">
    <source>
        <dbReference type="EMBL" id="MFC7152510.1"/>
    </source>
</evidence>
<dbReference type="SUPFAM" id="SSF100879">
    <property type="entry name" value="Lesion bypass DNA polymerase (Y-family), little finger domain"/>
    <property type="match status" value="1"/>
</dbReference>
<keyword evidence="3" id="KW-0808">Transferase</keyword>
<dbReference type="Proteomes" id="UP001596378">
    <property type="component" value="Unassembled WGS sequence"/>
</dbReference>
<dbReference type="PANTHER" id="PTHR11076:SF35">
    <property type="entry name" value="DNA REPAIR PROTEIN HOMOLOG YOBH"/>
    <property type="match status" value="1"/>
</dbReference>
<dbReference type="InterPro" id="IPR022880">
    <property type="entry name" value="DNApol_IV"/>
</dbReference>
<feature type="domain" description="UmuC" evidence="2">
    <location>
        <begin position="7"/>
        <end position="191"/>
    </location>
</feature>
<evidence type="ECO:0000259" key="2">
    <source>
        <dbReference type="PROSITE" id="PS50173"/>
    </source>
</evidence>
<sequence length="419" mass="47038">MSPERTIFLIDGQSFYASCEKAAHPEYKNRPVAVGDPSRPSGIVLAACPIAKSRGVTTAERNFTALAKCPDLVIIRPRMLRYIQISLAITEIFETYTDLVEPYSIDEQFLDVTGVLKQYASAEALARQIQEHILLSTGVWSRVGIGPSKILAKTATDNFAKKTDEGIFRLGYDNIETALWPLPVHQMFMVASKMGTHFNIMGLSTIGDIARLSLQEFKRRMRLRMGKQSDIQAEYYWQTARGIDPSPVVPSIRNELKSVSHGKTLRASLYYRRQDIELVLQELVIEVCRRARRLGKQGRVVSVGLGETDGERAFRFGRQTTLAHATNLTHEIEAAVLRLFREYWQGLPVAFLYVSITQLTDDNVTQLTLFDDRARAYDLERATDAIKDRYGSAAIMKASSLQDAGVARERAGQIGGHYK</sequence>
<dbReference type="Pfam" id="PF11799">
    <property type="entry name" value="IMS_C"/>
    <property type="match status" value="1"/>
</dbReference>
<protein>
    <submittedName>
        <fullName evidence="3">DNA polymerase IV</fullName>
        <ecNumber evidence="3">2.7.7.7</ecNumber>
    </submittedName>
</protein>
<dbReference type="Gene3D" id="3.30.70.270">
    <property type="match status" value="1"/>
</dbReference>
<keyword evidence="4" id="KW-1185">Reference proteome</keyword>
<dbReference type="InterPro" id="IPR036775">
    <property type="entry name" value="DNA_pol_Y-fam_lit_finger_sf"/>
</dbReference>
<dbReference type="SUPFAM" id="SSF56672">
    <property type="entry name" value="DNA/RNA polymerases"/>
    <property type="match status" value="1"/>
</dbReference>
<keyword evidence="3" id="KW-0548">Nucleotidyltransferase</keyword>
<dbReference type="InterPro" id="IPR043128">
    <property type="entry name" value="Rev_trsase/Diguanyl_cyclase"/>
</dbReference>
<dbReference type="InterPro" id="IPR017961">
    <property type="entry name" value="DNA_pol_Y-fam_little_finger"/>
</dbReference>
<accession>A0ABW2FH83</accession>
<dbReference type="PROSITE" id="PS50173">
    <property type="entry name" value="UMUC"/>
    <property type="match status" value="1"/>
</dbReference>
<dbReference type="Gene3D" id="3.40.1170.60">
    <property type="match status" value="1"/>
</dbReference>
<gene>
    <name evidence="3" type="ORF">ACFQMJ_28575</name>
</gene>
<evidence type="ECO:0000256" key="1">
    <source>
        <dbReference type="ARBA" id="ARBA00010945"/>
    </source>
</evidence>
<organism evidence="3 4">
    <name type="scientific">Cohnella cellulosilytica</name>
    <dbReference type="NCBI Taxonomy" id="986710"/>
    <lineage>
        <taxon>Bacteria</taxon>
        <taxon>Bacillati</taxon>
        <taxon>Bacillota</taxon>
        <taxon>Bacilli</taxon>
        <taxon>Bacillales</taxon>
        <taxon>Paenibacillaceae</taxon>
        <taxon>Cohnella</taxon>
    </lineage>
</organism>
<comment type="caution">
    <text evidence="3">The sequence shown here is derived from an EMBL/GenBank/DDBJ whole genome shotgun (WGS) entry which is preliminary data.</text>
</comment>
<dbReference type="GO" id="GO:0003887">
    <property type="term" value="F:DNA-directed DNA polymerase activity"/>
    <property type="evidence" value="ECO:0007669"/>
    <property type="project" value="UniProtKB-EC"/>
</dbReference>
<dbReference type="PANTHER" id="PTHR11076">
    <property type="entry name" value="DNA REPAIR POLYMERASE UMUC / TRANSFERASE FAMILY MEMBER"/>
    <property type="match status" value="1"/>
</dbReference>
<dbReference type="EMBL" id="JBHTAI010000023">
    <property type="protein sequence ID" value="MFC7152510.1"/>
    <property type="molecule type" value="Genomic_DNA"/>
</dbReference>
<proteinExistence type="inferred from homology"/>
<dbReference type="InterPro" id="IPR001126">
    <property type="entry name" value="UmuC"/>
</dbReference>
<dbReference type="EC" id="2.7.7.7" evidence="3"/>
<dbReference type="Gene3D" id="1.10.150.20">
    <property type="entry name" value="5' to 3' exonuclease, C-terminal subdomain"/>
    <property type="match status" value="1"/>
</dbReference>